<dbReference type="Proteomes" id="UP000193391">
    <property type="component" value="Unassembled WGS sequence"/>
</dbReference>
<dbReference type="AlphaFoldDB" id="A0A1Y2L2Y9"/>
<dbReference type="STRING" id="1293891.TMES_07000"/>
<proteinExistence type="predicted"/>
<organism evidence="1 2">
    <name type="scientific">Thalassospira mesophila</name>
    <dbReference type="NCBI Taxonomy" id="1293891"/>
    <lineage>
        <taxon>Bacteria</taxon>
        <taxon>Pseudomonadati</taxon>
        <taxon>Pseudomonadota</taxon>
        <taxon>Alphaproteobacteria</taxon>
        <taxon>Rhodospirillales</taxon>
        <taxon>Thalassospiraceae</taxon>
        <taxon>Thalassospira</taxon>
    </lineage>
</organism>
<reference evidence="1 2" key="1">
    <citation type="submission" date="2014-03" db="EMBL/GenBank/DDBJ databases">
        <title>The draft genome sequence of Thalassospira mesophila JCM 18969.</title>
        <authorList>
            <person name="Lai Q."/>
            <person name="Shao Z."/>
        </authorList>
    </citation>
    <scope>NUCLEOTIDE SEQUENCE [LARGE SCALE GENOMIC DNA]</scope>
    <source>
        <strain evidence="1 2">JCM 18969</strain>
    </source>
</reference>
<protein>
    <submittedName>
        <fullName evidence="1">Purine nucleoside phosphorylase</fullName>
    </submittedName>
</protein>
<dbReference type="InterPro" id="IPR007553">
    <property type="entry name" value="2-thiour_desulf"/>
</dbReference>
<evidence type="ECO:0000313" key="1">
    <source>
        <dbReference type="EMBL" id="OSQ39705.1"/>
    </source>
</evidence>
<comment type="caution">
    <text evidence="1">The sequence shown here is derived from an EMBL/GenBank/DDBJ whole genome shotgun (WGS) entry which is preliminary data.</text>
</comment>
<dbReference type="RefSeq" id="WP_085580814.1">
    <property type="nucleotide sequence ID" value="NZ_JFKA01000002.1"/>
</dbReference>
<gene>
    <name evidence="1" type="ORF">TMES_07000</name>
</gene>
<keyword evidence="2" id="KW-1185">Reference proteome</keyword>
<accession>A0A1Y2L2Y9</accession>
<evidence type="ECO:0000313" key="2">
    <source>
        <dbReference type="Proteomes" id="UP000193391"/>
    </source>
</evidence>
<sequence length="170" mass="18030">MVAKILISSCLLGAPVRYNGSAKTLVHDAIDRWHGEGRLVPVCPEVSAGLPIPRPPAEIEQGYSGTDVLVRTARIVENTGRDVSDEFLCGAQNALALANTHNCRFALLTDGSPSCGSSFIYNGQFTGTRHRGVGATVALLQNHGITVFANTPDGIAHLEQALIKQDDALI</sequence>
<dbReference type="PANTHER" id="PTHR30087">
    <property type="entry name" value="INNER MEMBRANE PROTEIN"/>
    <property type="match status" value="1"/>
</dbReference>
<dbReference type="PANTHER" id="PTHR30087:SF1">
    <property type="entry name" value="HYPOTHETICAL CYTOSOLIC PROTEIN"/>
    <property type="match status" value="1"/>
</dbReference>
<name>A0A1Y2L2Y9_9PROT</name>
<dbReference type="Pfam" id="PF04463">
    <property type="entry name" value="2-thiour_desulf"/>
    <property type="match status" value="1"/>
</dbReference>
<dbReference type="OrthoDB" id="495783at2"/>
<dbReference type="EMBL" id="JFKA01000002">
    <property type="protein sequence ID" value="OSQ39705.1"/>
    <property type="molecule type" value="Genomic_DNA"/>
</dbReference>